<sequence length="241" mass="28231">MTRQLIIFLTILFTACGQKNATIKNDKVENHSFILTESSQEFSISKTTLEDFTKAKNSYKDKLIQDTLNIRKVNGITEVYLNRPHYPSSVIFKDTLVGLGETEEREYHYLGHFPDLDNYLVSGTFWEHYECYLIDKKTGRKTTTWNRPFLSPTSKYFANLSMTYGLEGVPNGIQIWKVETANQNYLSKYLELDQQIWVPDDFVWETNNSLILKVASVDKYLNENGQPNEKDFYYLRLLLKR</sequence>
<evidence type="ECO:0000313" key="1">
    <source>
        <dbReference type="EMBL" id="MEM0575744.1"/>
    </source>
</evidence>
<keyword evidence="2" id="KW-1185">Reference proteome</keyword>
<dbReference type="RefSeq" id="WP_315169904.1">
    <property type="nucleotide sequence ID" value="NZ_JBCGDP010000003.1"/>
</dbReference>
<dbReference type="Proteomes" id="UP001468798">
    <property type="component" value="Unassembled WGS sequence"/>
</dbReference>
<gene>
    <name evidence="1" type="ORF">WFZ86_04470</name>
</gene>
<proteinExistence type="predicted"/>
<accession>A0ABU9NKA3</accession>
<reference evidence="1 2" key="1">
    <citation type="submission" date="2024-03" db="EMBL/GenBank/DDBJ databases">
        <title>Two novel species of the genus Flavobacterium exhibiting potentially degradation of complex polysaccharides.</title>
        <authorList>
            <person name="Lian X."/>
        </authorList>
    </citation>
    <scope>NUCLEOTIDE SEQUENCE [LARGE SCALE GENOMIC DNA]</scope>
    <source>
        <strain evidence="1 2">N6</strain>
    </source>
</reference>
<protein>
    <recommendedName>
        <fullName evidence="3">Lipoprotein</fullName>
    </recommendedName>
</protein>
<dbReference type="EMBL" id="JBCGDP010000003">
    <property type="protein sequence ID" value="MEM0575744.1"/>
    <property type="molecule type" value="Genomic_DNA"/>
</dbReference>
<evidence type="ECO:0000313" key="2">
    <source>
        <dbReference type="Proteomes" id="UP001468798"/>
    </source>
</evidence>
<evidence type="ECO:0008006" key="3">
    <source>
        <dbReference type="Google" id="ProtNLM"/>
    </source>
</evidence>
<comment type="caution">
    <text evidence="1">The sequence shown here is derived from an EMBL/GenBank/DDBJ whole genome shotgun (WGS) entry which is preliminary data.</text>
</comment>
<organism evidence="1 2">
    <name type="scientific">Flavobacterium polysaccharolyticum</name>
    <dbReference type="NCBI Taxonomy" id="3133148"/>
    <lineage>
        <taxon>Bacteria</taxon>
        <taxon>Pseudomonadati</taxon>
        <taxon>Bacteroidota</taxon>
        <taxon>Flavobacteriia</taxon>
        <taxon>Flavobacteriales</taxon>
        <taxon>Flavobacteriaceae</taxon>
        <taxon>Flavobacterium</taxon>
    </lineage>
</organism>
<name>A0ABU9NKA3_9FLAO</name>
<dbReference type="PROSITE" id="PS51257">
    <property type="entry name" value="PROKAR_LIPOPROTEIN"/>
    <property type="match status" value="1"/>
</dbReference>